<gene>
    <name evidence="6" type="ORF">HZI73_08205</name>
</gene>
<keyword evidence="3 5" id="KW-1133">Transmembrane helix</keyword>
<organism evidence="6 7">
    <name type="scientific">Vallitalea pronyensis</name>
    <dbReference type="NCBI Taxonomy" id="1348613"/>
    <lineage>
        <taxon>Bacteria</taxon>
        <taxon>Bacillati</taxon>
        <taxon>Bacillota</taxon>
        <taxon>Clostridia</taxon>
        <taxon>Lachnospirales</taxon>
        <taxon>Vallitaleaceae</taxon>
        <taxon>Vallitalea</taxon>
    </lineage>
</organism>
<dbReference type="EMBL" id="CP058649">
    <property type="protein sequence ID" value="QUI22281.1"/>
    <property type="molecule type" value="Genomic_DNA"/>
</dbReference>
<dbReference type="InterPro" id="IPR007300">
    <property type="entry name" value="CidB/LrgB"/>
</dbReference>
<dbReference type="PANTHER" id="PTHR30249">
    <property type="entry name" value="PUTATIVE SEROTONIN TRANSPORTER"/>
    <property type="match status" value="1"/>
</dbReference>
<dbReference type="AlphaFoldDB" id="A0A8J8MIS3"/>
<dbReference type="RefSeq" id="WP_212697763.1">
    <property type="nucleotide sequence ID" value="NZ_CP058649.1"/>
</dbReference>
<feature type="transmembrane region" description="Helical" evidence="5">
    <location>
        <begin position="93"/>
        <end position="116"/>
    </location>
</feature>
<keyword evidence="4 5" id="KW-0472">Membrane</keyword>
<protein>
    <submittedName>
        <fullName evidence="6">LrgB family protein</fullName>
    </submittedName>
</protein>
<feature type="transmembrane region" description="Helical" evidence="5">
    <location>
        <begin position="63"/>
        <end position="81"/>
    </location>
</feature>
<evidence type="ECO:0000313" key="6">
    <source>
        <dbReference type="EMBL" id="QUI22281.1"/>
    </source>
</evidence>
<evidence type="ECO:0000256" key="3">
    <source>
        <dbReference type="ARBA" id="ARBA00022989"/>
    </source>
</evidence>
<comment type="subcellular location">
    <subcellularLocation>
        <location evidence="1">Membrane</location>
        <topology evidence="1">Multi-pass membrane protein</topology>
    </subcellularLocation>
</comment>
<name>A0A8J8MIS3_9FIRM</name>
<reference evidence="6" key="1">
    <citation type="submission" date="2020-07" db="EMBL/GenBank/DDBJ databases">
        <title>Vallitalea pronyensis genome.</title>
        <authorList>
            <person name="Postec A."/>
        </authorList>
    </citation>
    <scope>NUCLEOTIDE SEQUENCE</scope>
    <source>
        <strain evidence="6">FatNI3</strain>
    </source>
</reference>
<evidence type="ECO:0000256" key="1">
    <source>
        <dbReference type="ARBA" id="ARBA00004141"/>
    </source>
</evidence>
<feature type="transmembrane region" description="Helical" evidence="5">
    <location>
        <begin position="30"/>
        <end position="51"/>
    </location>
</feature>
<feature type="transmembrane region" description="Helical" evidence="5">
    <location>
        <begin position="203"/>
        <end position="222"/>
    </location>
</feature>
<accession>A0A8J8MIS3</accession>
<sequence>MKEILTHDVLFGLAITIIMYKIGVMVNKKLGVIANSLLIAMIGIIGVLLAFDIPFDAYNQGGSIISGFINPATVALALPLYKNFDLVKKYFHIISISVISGILASTLSVMGLSYLFHVGAAIKQSLIPKTVTTAIALPLSESVGGILSLTVIAVIMTGIVGTIFGPVLFKLLKVKHPIAQGVALGTSSHAIGTSKAVEIGQEVGAISSISLILAGVMMTILIEII</sequence>
<dbReference type="Proteomes" id="UP000683246">
    <property type="component" value="Chromosome"/>
</dbReference>
<dbReference type="Pfam" id="PF04172">
    <property type="entry name" value="LrgB"/>
    <property type="match status" value="1"/>
</dbReference>
<dbReference type="PANTHER" id="PTHR30249:SF0">
    <property type="entry name" value="PLASTIDAL GLYCOLATE_GLYCERATE TRANSLOCATOR 1, CHLOROPLASTIC"/>
    <property type="match status" value="1"/>
</dbReference>
<keyword evidence="2 5" id="KW-0812">Transmembrane</keyword>
<evidence type="ECO:0000256" key="4">
    <source>
        <dbReference type="ARBA" id="ARBA00023136"/>
    </source>
</evidence>
<feature type="transmembrane region" description="Helical" evidence="5">
    <location>
        <begin position="6"/>
        <end position="23"/>
    </location>
</feature>
<evidence type="ECO:0000256" key="2">
    <source>
        <dbReference type="ARBA" id="ARBA00022692"/>
    </source>
</evidence>
<dbReference type="GO" id="GO:0016020">
    <property type="term" value="C:membrane"/>
    <property type="evidence" value="ECO:0007669"/>
    <property type="project" value="UniProtKB-SubCell"/>
</dbReference>
<evidence type="ECO:0000256" key="5">
    <source>
        <dbReference type="SAM" id="Phobius"/>
    </source>
</evidence>
<feature type="transmembrane region" description="Helical" evidence="5">
    <location>
        <begin position="146"/>
        <end position="169"/>
    </location>
</feature>
<keyword evidence="7" id="KW-1185">Reference proteome</keyword>
<evidence type="ECO:0000313" key="7">
    <source>
        <dbReference type="Proteomes" id="UP000683246"/>
    </source>
</evidence>
<proteinExistence type="predicted"/>
<dbReference type="KEGG" id="vpy:HZI73_08205"/>